<feature type="compositionally biased region" description="Acidic residues" evidence="4">
    <location>
        <begin position="305"/>
        <end position="315"/>
    </location>
</feature>
<dbReference type="GO" id="GO:0031012">
    <property type="term" value="C:extracellular matrix"/>
    <property type="evidence" value="ECO:0007669"/>
    <property type="project" value="TreeGrafter"/>
</dbReference>
<dbReference type="Gene3D" id="2.20.100.10">
    <property type="entry name" value="Thrombospondin type-1 (TSP1) repeat"/>
    <property type="match status" value="1"/>
</dbReference>
<sequence>MGYRLQLENTMHHLMHRHPLNIPVYHGYYPHGVYPVHLPQHYGPLGPFGHRMVYRPRPWRGRSNRLGLGYGVRYPFAHGFAHRPWYGQGLRYGYHRHFRHGRWHGLHVGHVPAGLGYGNGHGYHGYGHVNGELLLYQLRQELVENDYSIIKDIVIVMTNLKLIFLLLLTSFVAKSGSLLSKGTKHHKIAGHTNDKVKKQQVLVPLRNFATATYGPNNMMSPMLHLEGTNEVNPLRAPTTVFVNGENQAGHSYSPMEGQQTEDNEEPYHEAEDNSYNTAYSSLFGNQMENYNDDNNDNSNVAFADDNGETPNDEQSNEGYLNQVTEEDENVPARTMMDYNNYDSNYIANAAAQGGLVPTLSSLIASRIRVMHRLNSLGQKHSTFNLPNYASLVKHILKTRARGVKTSSKLHYDDTVSEAAKKDNATQSHNQTQQVSAADETKAKIEDAEKQELEYKKNVKNAEIAANLAEAAKTLTKLVNKLTAQDAMISQKHEEELATKKHNNGDNSVDGGWSEWSKWSSCTTTCGGGFTYSKRSCTSPSPSTEGQNCDGRSLKVRLCHLNKCKTTDAKKVNLERSLSEMAAARSNIYRP</sequence>
<dbReference type="OrthoDB" id="5948003at2759"/>
<dbReference type="AlphaFoldDB" id="A0A9W9YXS3"/>
<dbReference type="GO" id="GO:0005576">
    <property type="term" value="C:extracellular region"/>
    <property type="evidence" value="ECO:0007669"/>
    <property type="project" value="UniProtKB-SubCell"/>
</dbReference>
<dbReference type="Pfam" id="PF00090">
    <property type="entry name" value="TSP_1"/>
    <property type="match status" value="1"/>
</dbReference>
<feature type="compositionally biased region" description="Polar residues" evidence="4">
    <location>
        <begin position="245"/>
        <end position="258"/>
    </location>
</feature>
<evidence type="ECO:0000313" key="6">
    <source>
        <dbReference type="Proteomes" id="UP001163046"/>
    </source>
</evidence>
<dbReference type="GO" id="GO:0030198">
    <property type="term" value="P:extracellular matrix organization"/>
    <property type="evidence" value="ECO:0007669"/>
    <property type="project" value="TreeGrafter"/>
</dbReference>
<comment type="subcellular location">
    <subcellularLocation>
        <location evidence="1">Secreted</location>
    </subcellularLocation>
</comment>
<accession>A0A9W9YXS3</accession>
<name>A0A9W9YXS3_9CNID</name>
<protein>
    <submittedName>
        <fullName evidence="5">A disintegrin and metalloproteinase with thrombospondin motif 9</fullName>
    </submittedName>
</protein>
<keyword evidence="2" id="KW-0964">Secreted</keyword>
<evidence type="ECO:0000313" key="5">
    <source>
        <dbReference type="EMBL" id="KAJ7371360.1"/>
    </source>
</evidence>
<evidence type="ECO:0000256" key="3">
    <source>
        <dbReference type="ARBA" id="ARBA00023157"/>
    </source>
</evidence>
<gene>
    <name evidence="5" type="primary">ADAMTS9_1</name>
    <name evidence="5" type="ORF">OS493_026476</name>
</gene>
<dbReference type="EMBL" id="MU826848">
    <property type="protein sequence ID" value="KAJ7371360.1"/>
    <property type="molecule type" value="Genomic_DNA"/>
</dbReference>
<feature type="region of interest" description="Disordered" evidence="4">
    <location>
        <begin position="245"/>
        <end position="270"/>
    </location>
</feature>
<dbReference type="InterPro" id="IPR036383">
    <property type="entry name" value="TSP1_rpt_sf"/>
</dbReference>
<dbReference type="FunFam" id="2.20.100.10:FF:000001">
    <property type="entry name" value="semaphorin-5A isoform X1"/>
    <property type="match status" value="1"/>
</dbReference>
<dbReference type="PROSITE" id="PS50092">
    <property type="entry name" value="TSP1"/>
    <property type="match status" value="1"/>
</dbReference>
<evidence type="ECO:0000256" key="2">
    <source>
        <dbReference type="ARBA" id="ARBA00022525"/>
    </source>
</evidence>
<evidence type="ECO:0000256" key="4">
    <source>
        <dbReference type="SAM" id="MobiDB-lite"/>
    </source>
</evidence>
<dbReference type="Proteomes" id="UP001163046">
    <property type="component" value="Unassembled WGS sequence"/>
</dbReference>
<feature type="region of interest" description="Disordered" evidence="4">
    <location>
        <begin position="418"/>
        <end position="440"/>
    </location>
</feature>
<reference evidence="5" key="1">
    <citation type="submission" date="2023-01" db="EMBL/GenBank/DDBJ databases">
        <title>Genome assembly of the deep-sea coral Lophelia pertusa.</title>
        <authorList>
            <person name="Herrera S."/>
            <person name="Cordes E."/>
        </authorList>
    </citation>
    <scope>NUCLEOTIDE SEQUENCE</scope>
    <source>
        <strain evidence="5">USNM1676648</strain>
        <tissue evidence="5">Polyp</tissue>
    </source>
</reference>
<dbReference type="GO" id="GO:0006508">
    <property type="term" value="P:proteolysis"/>
    <property type="evidence" value="ECO:0007669"/>
    <property type="project" value="TreeGrafter"/>
</dbReference>
<dbReference type="GO" id="GO:0004222">
    <property type="term" value="F:metalloendopeptidase activity"/>
    <property type="evidence" value="ECO:0007669"/>
    <property type="project" value="TreeGrafter"/>
</dbReference>
<feature type="compositionally biased region" description="Polar residues" evidence="4">
    <location>
        <begin position="424"/>
        <end position="435"/>
    </location>
</feature>
<dbReference type="SMART" id="SM00209">
    <property type="entry name" value="TSP1"/>
    <property type="match status" value="1"/>
</dbReference>
<organism evidence="5 6">
    <name type="scientific">Desmophyllum pertusum</name>
    <dbReference type="NCBI Taxonomy" id="174260"/>
    <lineage>
        <taxon>Eukaryota</taxon>
        <taxon>Metazoa</taxon>
        <taxon>Cnidaria</taxon>
        <taxon>Anthozoa</taxon>
        <taxon>Hexacorallia</taxon>
        <taxon>Scleractinia</taxon>
        <taxon>Caryophylliina</taxon>
        <taxon>Caryophylliidae</taxon>
        <taxon>Desmophyllum</taxon>
    </lineage>
</organism>
<proteinExistence type="predicted"/>
<dbReference type="PANTHER" id="PTHR13723:SF281">
    <property type="entry name" value="PAPILIN"/>
    <property type="match status" value="1"/>
</dbReference>
<dbReference type="InterPro" id="IPR050439">
    <property type="entry name" value="ADAMTS_ADAMTS-like"/>
</dbReference>
<keyword evidence="6" id="KW-1185">Reference proteome</keyword>
<comment type="caution">
    <text evidence="5">The sequence shown here is derived from an EMBL/GenBank/DDBJ whole genome shotgun (WGS) entry which is preliminary data.</text>
</comment>
<feature type="region of interest" description="Disordered" evidence="4">
    <location>
        <begin position="289"/>
        <end position="316"/>
    </location>
</feature>
<dbReference type="InterPro" id="IPR000884">
    <property type="entry name" value="TSP1_rpt"/>
</dbReference>
<dbReference type="PANTHER" id="PTHR13723">
    <property type="entry name" value="ADAMTS A DISINTEGRIN AND METALLOPROTEASE WITH THROMBOSPONDIN MOTIFS PROTEASE"/>
    <property type="match status" value="1"/>
</dbReference>
<evidence type="ECO:0000256" key="1">
    <source>
        <dbReference type="ARBA" id="ARBA00004613"/>
    </source>
</evidence>
<keyword evidence="3" id="KW-1015">Disulfide bond</keyword>
<dbReference type="SUPFAM" id="SSF82895">
    <property type="entry name" value="TSP-1 type 1 repeat"/>
    <property type="match status" value="1"/>
</dbReference>